<dbReference type="InterPro" id="IPR011893">
    <property type="entry name" value="Selenoprotein_Rdx-typ"/>
</dbReference>
<evidence type="ECO:0008006" key="6">
    <source>
        <dbReference type="Google" id="ProtNLM"/>
    </source>
</evidence>
<dbReference type="SUPFAM" id="SSF52833">
    <property type="entry name" value="Thioredoxin-like"/>
    <property type="match status" value="1"/>
</dbReference>
<dbReference type="Proteomes" id="UP001165090">
    <property type="component" value="Unassembled WGS sequence"/>
</dbReference>
<dbReference type="InterPro" id="IPR036249">
    <property type="entry name" value="Thioredoxin-like_sf"/>
</dbReference>
<keyword evidence="5" id="KW-1185">Reference proteome</keyword>
<keyword evidence="1" id="KW-0732">Signal</keyword>
<evidence type="ECO:0000256" key="3">
    <source>
        <dbReference type="SAM" id="MobiDB-lite"/>
    </source>
</evidence>
<evidence type="ECO:0000256" key="2">
    <source>
        <dbReference type="ARBA" id="ARBA00023284"/>
    </source>
</evidence>
<reference evidence="4 5" key="1">
    <citation type="journal article" date="2023" name="IScience">
        <title>Expanded male sex-determining region conserved during the evolution of homothallism in the green alga Volvox.</title>
        <authorList>
            <person name="Yamamoto K."/>
            <person name="Matsuzaki R."/>
            <person name="Mahakham W."/>
            <person name="Heman W."/>
            <person name="Sekimoto H."/>
            <person name="Kawachi M."/>
            <person name="Minakuchi Y."/>
            <person name="Toyoda A."/>
            <person name="Nozaki H."/>
        </authorList>
    </citation>
    <scope>NUCLEOTIDE SEQUENCE [LARGE SCALE GENOMIC DNA]</scope>
    <source>
        <strain evidence="4 5">NIES-4468</strain>
    </source>
</reference>
<accession>A0ABQ5S9D3</accession>
<organism evidence="4 5">
    <name type="scientific">Volvox africanus</name>
    <dbReference type="NCBI Taxonomy" id="51714"/>
    <lineage>
        <taxon>Eukaryota</taxon>
        <taxon>Viridiplantae</taxon>
        <taxon>Chlorophyta</taxon>
        <taxon>core chlorophytes</taxon>
        <taxon>Chlorophyceae</taxon>
        <taxon>CS clade</taxon>
        <taxon>Chlamydomonadales</taxon>
        <taxon>Volvocaceae</taxon>
        <taxon>Volvox</taxon>
    </lineage>
</organism>
<protein>
    <recommendedName>
        <fullName evidence="6">Selenoprotein T</fullName>
    </recommendedName>
</protein>
<evidence type="ECO:0000313" key="5">
    <source>
        <dbReference type="Proteomes" id="UP001165090"/>
    </source>
</evidence>
<dbReference type="PANTHER" id="PTHR13544:SF0">
    <property type="entry name" value="THIOREDOXIN REDUCTASE-LIKE SELENOPROTEIN T"/>
    <property type="match status" value="1"/>
</dbReference>
<sequence>MRGAFAQVHQLARTRFPGIDVHGTPYPLAAWKRPIVAAAQAIQMTALAFCMSGDYVFRQLDIQPPAWYTRNVMANRFGSAMGVWFVGNMLITNLQNTGAFEVYFDGKLIFSKLAEGRMPVVQELVGPMDAYFMAAAAGGGRPKAWSTGDKAVVSDNDGGEL</sequence>
<dbReference type="Pfam" id="PF10262">
    <property type="entry name" value="Rdx"/>
    <property type="match status" value="1"/>
</dbReference>
<dbReference type="NCBIfam" id="TIGR02174">
    <property type="entry name" value="CXXU_selWTH"/>
    <property type="match status" value="1"/>
</dbReference>
<dbReference type="EMBL" id="BSDZ01000027">
    <property type="protein sequence ID" value="GLI66058.1"/>
    <property type="molecule type" value="Genomic_DNA"/>
</dbReference>
<gene>
    <name evidence="4" type="ORF">VaNZ11_009773</name>
</gene>
<dbReference type="Gene3D" id="3.40.30.10">
    <property type="entry name" value="Glutaredoxin"/>
    <property type="match status" value="1"/>
</dbReference>
<feature type="region of interest" description="Disordered" evidence="3">
    <location>
        <begin position="139"/>
        <end position="161"/>
    </location>
</feature>
<keyword evidence="2" id="KW-0676">Redox-active center</keyword>
<name>A0ABQ5S9D3_9CHLO</name>
<dbReference type="PANTHER" id="PTHR13544">
    <property type="entry name" value="SELENOPROTEIN T"/>
    <property type="match status" value="1"/>
</dbReference>
<comment type="caution">
    <text evidence="4">The sequence shown here is derived from an EMBL/GenBank/DDBJ whole genome shotgun (WGS) entry which is preliminary data.</text>
</comment>
<proteinExistence type="predicted"/>
<evidence type="ECO:0000313" key="4">
    <source>
        <dbReference type="EMBL" id="GLI66058.1"/>
    </source>
</evidence>
<evidence type="ECO:0000256" key="1">
    <source>
        <dbReference type="ARBA" id="ARBA00022729"/>
    </source>
</evidence>
<dbReference type="InterPro" id="IPR019389">
    <property type="entry name" value="Selenoprotein_T"/>
</dbReference>